<name>A0A9P4GM42_9PLEO</name>
<organism evidence="1 2">
    <name type="scientific">Cucurbitaria berberidis CBS 394.84</name>
    <dbReference type="NCBI Taxonomy" id="1168544"/>
    <lineage>
        <taxon>Eukaryota</taxon>
        <taxon>Fungi</taxon>
        <taxon>Dikarya</taxon>
        <taxon>Ascomycota</taxon>
        <taxon>Pezizomycotina</taxon>
        <taxon>Dothideomycetes</taxon>
        <taxon>Pleosporomycetidae</taxon>
        <taxon>Pleosporales</taxon>
        <taxon>Pleosporineae</taxon>
        <taxon>Cucurbitariaceae</taxon>
        <taxon>Cucurbitaria</taxon>
    </lineage>
</organism>
<comment type="caution">
    <text evidence="1">The sequence shown here is derived from an EMBL/GenBank/DDBJ whole genome shotgun (WGS) entry which is preliminary data.</text>
</comment>
<dbReference type="EMBL" id="ML976615">
    <property type="protein sequence ID" value="KAF1848908.1"/>
    <property type="molecule type" value="Genomic_DNA"/>
</dbReference>
<dbReference type="AlphaFoldDB" id="A0A9P4GM42"/>
<dbReference type="RefSeq" id="XP_040791471.1">
    <property type="nucleotide sequence ID" value="XM_040928319.1"/>
</dbReference>
<protein>
    <submittedName>
        <fullName evidence="1">Uncharacterized protein</fullName>
    </submittedName>
</protein>
<evidence type="ECO:0000313" key="2">
    <source>
        <dbReference type="Proteomes" id="UP000800039"/>
    </source>
</evidence>
<accession>A0A9P4GM42</accession>
<proteinExistence type="predicted"/>
<dbReference type="Proteomes" id="UP000800039">
    <property type="component" value="Unassembled WGS sequence"/>
</dbReference>
<dbReference type="OrthoDB" id="268428at2759"/>
<gene>
    <name evidence="1" type="ORF">K460DRAFT_279288</name>
</gene>
<dbReference type="GeneID" id="63845572"/>
<evidence type="ECO:0000313" key="1">
    <source>
        <dbReference type="EMBL" id="KAF1848908.1"/>
    </source>
</evidence>
<keyword evidence="2" id="KW-1185">Reference proteome</keyword>
<sequence length="279" mass="32432">MKFADRVDIDCIWHIINMGDKYLFDGEILQGFFKRWYAANNNLDQKGVDFARQLALPCYVFDHAQGFADVTKWLAYNAEGHITEKRPPGFKWKHLHLAPPEFVGPMNASRGRLRNVLHKELWKSAETLMHRGKRSSTCTHWEKSFANYFYALYTADVYPIELKCARASINTMLSRLDEFYCPKGGCCSICTVDWEPAVEHAQTMTSKYFDGLCIDCMGNSRLPRGVDPDVKYWMKNGSSSGRWDQHCRIKHGEPTWYHSWCGRDEHRQRLIKAKNDDSD</sequence>
<reference evidence="1" key="1">
    <citation type="submission" date="2020-01" db="EMBL/GenBank/DDBJ databases">
        <authorList>
            <consortium name="DOE Joint Genome Institute"/>
            <person name="Haridas S."/>
            <person name="Albert R."/>
            <person name="Binder M."/>
            <person name="Bloem J."/>
            <person name="Labutti K."/>
            <person name="Salamov A."/>
            <person name="Andreopoulos B."/>
            <person name="Baker S.E."/>
            <person name="Barry K."/>
            <person name="Bills G."/>
            <person name="Bluhm B.H."/>
            <person name="Cannon C."/>
            <person name="Castanera R."/>
            <person name="Culley D.E."/>
            <person name="Daum C."/>
            <person name="Ezra D."/>
            <person name="Gonzalez J.B."/>
            <person name="Henrissat B."/>
            <person name="Kuo A."/>
            <person name="Liang C."/>
            <person name="Lipzen A."/>
            <person name="Lutzoni F."/>
            <person name="Magnuson J."/>
            <person name="Mondo S."/>
            <person name="Nolan M."/>
            <person name="Ohm R."/>
            <person name="Pangilinan J."/>
            <person name="Park H.-J."/>
            <person name="Ramirez L."/>
            <person name="Alfaro M."/>
            <person name="Sun H."/>
            <person name="Tritt A."/>
            <person name="Yoshinaga Y."/>
            <person name="Zwiers L.-H."/>
            <person name="Turgeon B.G."/>
            <person name="Goodwin S.B."/>
            <person name="Spatafora J.W."/>
            <person name="Crous P.W."/>
            <person name="Grigoriev I.V."/>
        </authorList>
    </citation>
    <scope>NUCLEOTIDE SEQUENCE</scope>
    <source>
        <strain evidence="1">CBS 394.84</strain>
    </source>
</reference>